<evidence type="ECO:0000256" key="5">
    <source>
        <dbReference type="SAM" id="Phobius"/>
    </source>
</evidence>
<evidence type="ECO:0000256" key="1">
    <source>
        <dbReference type="ARBA" id="ARBA00004141"/>
    </source>
</evidence>
<dbReference type="Gene3D" id="1.20.1250.20">
    <property type="entry name" value="MFS general substrate transporter like domains"/>
    <property type="match status" value="1"/>
</dbReference>
<feature type="transmembrane region" description="Helical" evidence="5">
    <location>
        <begin position="122"/>
        <end position="140"/>
    </location>
</feature>
<dbReference type="InterPro" id="IPR020846">
    <property type="entry name" value="MFS_dom"/>
</dbReference>
<dbReference type="PANTHER" id="PTHR42718">
    <property type="entry name" value="MAJOR FACILITATOR SUPERFAMILY MULTIDRUG TRANSPORTER MFSC"/>
    <property type="match status" value="1"/>
</dbReference>
<evidence type="ECO:0000259" key="6">
    <source>
        <dbReference type="PROSITE" id="PS50850"/>
    </source>
</evidence>
<comment type="subcellular location">
    <subcellularLocation>
        <location evidence="1">Membrane</location>
        <topology evidence="1">Multi-pass membrane protein</topology>
    </subcellularLocation>
</comment>
<dbReference type="GO" id="GO:0022857">
    <property type="term" value="F:transmembrane transporter activity"/>
    <property type="evidence" value="ECO:0007669"/>
    <property type="project" value="InterPro"/>
</dbReference>
<accession>Q3JHQ1</accession>
<keyword evidence="2 5" id="KW-0812">Transmembrane</keyword>
<feature type="transmembrane region" description="Helical" evidence="5">
    <location>
        <begin position="239"/>
        <end position="260"/>
    </location>
</feature>
<feature type="transmembrane region" description="Helical" evidence="5">
    <location>
        <begin position="152"/>
        <end position="175"/>
    </location>
</feature>
<dbReference type="Gene3D" id="1.20.1720.10">
    <property type="entry name" value="Multidrug resistance protein D"/>
    <property type="match status" value="1"/>
</dbReference>
<dbReference type="EMBL" id="CP000125">
    <property type="protein sequence ID" value="ABA53555.1"/>
    <property type="molecule type" value="Genomic_DNA"/>
</dbReference>
<feature type="transmembrane region" description="Helical" evidence="5">
    <location>
        <begin position="181"/>
        <end position="199"/>
    </location>
</feature>
<evidence type="ECO:0000256" key="2">
    <source>
        <dbReference type="ARBA" id="ARBA00022692"/>
    </source>
</evidence>
<dbReference type="PROSITE" id="PS50850">
    <property type="entry name" value="MFS"/>
    <property type="match status" value="1"/>
</dbReference>
<feature type="transmembrane region" description="Helical" evidence="5">
    <location>
        <begin position="427"/>
        <end position="447"/>
    </location>
</feature>
<dbReference type="KEGG" id="bpm:BURPS1710b_A1745"/>
<dbReference type="AlphaFoldDB" id="Q3JHQ1"/>
<gene>
    <name evidence="7" type="ordered locus">BURPS1710b_A1745</name>
</gene>
<dbReference type="Pfam" id="PF07690">
    <property type="entry name" value="MFS_1"/>
    <property type="match status" value="1"/>
</dbReference>
<dbReference type="CDD" id="cd17321">
    <property type="entry name" value="MFS_MMR_MDR_like"/>
    <property type="match status" value="1"/>
</dbReference>
<evidence type="ECO:0000256" key="4">
    <source>
        <dbReference type="ARBA" id="ARBA00023136"/>
    </source>
</evidence>
<keyword evidence="4 5" id="KW-0472">Membrane</keyword>
<evidence type="ECO:0000313" key="8">
    <source>
        <dbReference type="Proteomes" id="UP000002700"/>
    </source>
</evidence>
<dbReference type="EnsemblBacteria" id="ABA53555">
    <property type="protein sequence ID" value="ABA53555"/>
    <property type="gene ID" value="BURPS1710b_A1745"/>
</dbReference>
<dbReference type="SUPFAM" id="SSF103473">
    <property type="entry name" value="MFS general substrate transporter"/>
    <property type="match status" value="1"/>
</dbReference>
<dbReference type="PROSITE" id="PS00216">
    <property type="entry name" value="SUGAR_TRANSPORT_1"/>
    <property type="match status" value="1"/>
</dbReference>
<organism evidence="7 8">
    <name type="scientific">Burkholderia pseudomallei (strain 1710b)</name>
    <dbReference type="NCBI Taxonomy" id="320372"/>
    <lineage>
        <taxon>Bacteria</taxon>
        <taxon>Pseudomonadati</taxon>
        <taxon>Pseudomonadota</taxon>
        <taxon>Betaproteobacteria</taxon>
        <taxon>Burkholderiales</taxon>
        <taxon>Burkholderiaceae</taxon>
        <taxon>Burkholderia</taxon>
        <taxon>pseudomallei group</taxon>
    </lineage>
</organism>
<evidence type="ECO:0000313" key="7">
    <source>
        <dbReference type="EMBL" id="ABA53555.1"/>
    </source>
</evidence>
<dbReference type="PRINTS" id="PR01036">
    <property type="entry name" value="TCRTETB"/>
</dbReference>
<dbReference type="InterPro" id="IPR011701">
    <property type="entry name" value="MFS"/>
</dbReference>
<feature type="domain" description="Major facilitator superfamily (MFS) profile" evidence="6">
    <location>
        <begin position="86"/>
        <end position="578"/>
    </location>
</feature>
<proteinExistence type="predicted"/>
<sequence>MAPLLLFHAIKMNFCGNDLQQPLSLTCRSPLRITVSGMHDAPSRPAPIEPPRHACGSPAASAPARARALAPAAEPGAEAPSRAWRALATASATCSLIVLDTNVVAVSLPSIARTFHANFADIEWVVSAYMTAFAACLLPAGGLADRAGRKRVLLAGLAVFFVASLGCGLAPSAALLNVARAVKGIGAAMLLTSALAVIANRFSEGRERARAWAIWGMCMGVATAIAPLVGGAIAQWIGWRWIFLLNLPVCIALAAAVRATIDESRDPHAKRIDAPGSVLFGAALALGIWALIDAPSHGWTAPGTLARFAASAALGAAFVAAERWQRRPMIDLALFRTPRFVGALLAMFGYAACAQVMMTFLPLYLQIGFGMSAIDAGLGMLPFALAMIVGPSLGAALSARAPAATVLGCGLALIGIGNFATAALAGASHYGLVALGMMITGCGAGILNGDTQKAIMACVPPERTGMASGISTTTRFSAIVTSVGVLGAVLAEQTHAALAARVAHAPALLGALDPRFMSSLLAGDLAQAIRGLPPRTGATFAHIAPGGFASGFSLALCASGAFALAAAVAVRLLVGAQPGRAA</sequence>
<feature type="transmembrane region" description="Helical" evidence="5">
    <location>
        <begin position="304"/>
        <end position="321"/>
    </location>
</feature>
<dbReference type="InterPro" id="IPR005829">
    <property type="entry name" value="Sugar_transporter_CS"/>
</dbReference>
<reference evidence="7 8" key="1">
    <citation type="submission" date="2005-09" db="EMBL/GenBank/DDBJ databases">
        <authorList>
            <person name="Woods D.E."/>
            <person name="Nierman W.C."/>
        </authorList>
    </citation>
    <scope>NUCLEOTIDE SEQUENCE [LARGE SCALE GENOMIC DNA]</scope>
    <source>
        <strain evidence="7 8">1710b</strain>
    </source>
</reference>
<feature type="transmembrane region" description="Helical" evidence="5">
    <location>
        <begin position="341"/>
        <end position="361"/>
    </location>
</feature>
<dbReference type="HOGENOM" id="CLU_000960_28_2_4"/>
<dbReference type="GO" id="GO:0016020">
    <property type="term" value="C:membrane"/>
    <property type="evidence" value="ECO:0007669"/>
    <property type="project" value="UniProtKB-SubCell"/>
</dbReference>
<feature type="transmembrane region" description="Helical" evidence="5">
    <location>
        <begin position="401"/>
        <end position="421"/>
    </location>
</feature>
<dbReference type="PANTHER" id="PTHR42718:SF49">
    <property type="entry name" value="EXPORT PROTEIN"/>
    <property type="match status" value="1"/>
</dbReference>
<protein>
    <submittedName>
        <fullName evidence="7">RemN protein</fullName>
    </submittedName>
</protein>
<dbReference type="InterPro" id="IPR036259">
    <property type="entry name" value="MFS_trans_sf"/>
</dbReference>
<feature type="transmembrane region" description="Helical" evidence="5">
    <location>
        <begin position="552"/>
        <end position="574"/>
    </location>
</feature>
<dbReference type="Proteomes" id="UP000002700">
    <property type="component" value="Chromosome II"/>
</dbReference>
<feature type="transmembrane region" description="Helical" evidence="5">
    <location>
        <begin position="272"/>
        <end position="292"/>
    </location>
</feature>
<feature type="transmembrane region" description="Helical" evidence="5">
    <location>
        <begin position="211"/>
        <end position="233"/>
    </location>
</feature>
<evidence type="ECO:0000256" key="3">
    <source>
        <dbReference type="ARBA" id="ARBA00022989"/>
    </source>
</evidence>
<feature type="transmembrane region" description="Helical" evidence="5">
    <location>
        <begin position="367"/>
        <end position="389"/>
    </location>
</feature>
<name>Q3JHQ1_BURP1</name>
<keyword evidence="3 5" id="KW-1133">Transmembrane helix</keyword>